<dbReference type="RefSeq" id="XP_040712634.1">
    <property type="nucleotide sequence ID" value="XM_040865475.1"/>
</dbReference>
<dbReference type="EMBL" id="MCFJ01000012">
    <property type="protein sequence ID" value="ORY60200.1"/>
    <property type="molecule type" value="Genomic_DNA"/>
</dbReference>
<dbReference type="Proteomes" id="UP000193689">
    <property type="component" value="Unassembled WGS sequence"/>
</dbReference>
<keyword evidence="1" id="KW-0732">Signal</keyword>
<dbReference type="GeneID" id="63781687"/>
<gene>
    <name evidence="2" type="ORF">BCR38DRAFT_55962</name>
</gene>
<evidence type="ECO:0008006" key="4">
    <source>
        <dbReference type="Google" id="ProtNLM"/>
    </source>
</evidence>
<organism evidence="2 3">
    <name type="scientific">Pseudomassariella vexata</name>
    <dbReference type="NCBI Taxonomy" id="1141098"/>
    <lineage>
        <taxon>Eukaryota</taxon>
        <taxon>Fungi</taxon>
        <taxon>Dikarya</taxon>
        <taxon>Ascomycota</taxon>
        <taxon>Pezizomycotina</taxon>
        <taxon>Sordariomycetes</taxon>
        <taxon>Xylariomycetidae</taxon>
        <taxon>Amphisphaeriales</taxon>
        <taxon>Pseudomassariaceae</taxon>
        <taxon>Pseudomassariella</taxon>
    </lineage>
</organism>
<feature type="signal peptide" evidence="1">
    <location>
        <begin position="1"/>
        <end position="25"/>
    </location>
</feature>
<evidence type="ECO:0000313" key="2">
    <source>
        <dbReference type="EMBL" id="ORY60200.1"/>
    </source>
</evidence>
<protein>
    <recommendedName>
        <fullName evidence="4">Secreted protein</fullName>
    </recommendedName>
</protein>
<dbReference type="AlphaFoldDB" id="A0A1Y2DLR0"/>
<comment type="caution">
    <text evidence="2">The sequence shown here is derived from an EMBL/GenBank/DDBJ whole genome shotgun (WGS) entry which is preliminary data.</text>
</comment>
<name>A0A1Y2DLR0_9PEZI</name>
<evidence type="ECO:0000313" key="3">
    <source>
        <dbReference type="Proteomes" id="UP000193689"/>
    </source>
</evidence>
<accession>A0A1Y2DLR0</accession>
<proteinExistence type="predicted"/>
<feature type="chain" id="PRO_5011011821" description="Secreted protein" evidence="1">
    <location>
        <begin position="26"/>
        <end position="109"/>
    </location>
</feature>
<keyword evidence="3" id="KW-1185">Reference proteome</keyword>
<dbReference type="InParanoid" id="A0A1Y2DLR0"/>
<reference evidence="2 3" key="1">
    <citation type="submission" date="2016-07" db="EMBL/GenBank/DDBJ databases">
        <title>Pervasive Adenine N6-methylation of Active Genes in Fungi.</title>
        <authorList>
            <consortium name="DOE Joint Genome Institute"/>
            <person name="Mondo S.J."/>
            <person name="Dannebaum R.O."/>
            <person name="Kuo R.C."/>
            <person name="Labutti K."/>
            <person name="Haridas S."/>
            <person name="Kuo A."/>
            <person name="Salamov A."/>
            <person name="Ahrendt S.R."/>
            <person name="Lipzen A."/>
            <person name="Sullivan W."/>
            <person name="Andreopoulos W.B."/>
            <person name="Clum A."/>
            <person name="Lindquist E."/>
            <person name="Daum C."/>
            <person name="Ramamoorthy G.K."/>
            <person name="Gryganskyi A."/>
            <person name="Culley D."/>
            <person name="Magnuson J.K."/>
            <person name="James T.Y."/>
            <person name="O'Malley M.A."/>
            <person name="Stajich J.E."/>
            <person name="Spatafora J.W."/>
            <person name="Visel A."/>
            <person name="Grigoriev I.V."/>
        </authorList>
    </citation>
    <scope>NUCLEOTIDE SEQUENCE [LARGE SCALE GENOMIC DNA]</scope>
    <source>
        <strain evidence="2 3">CBS 129021</strain>
    </source>
</reference>
<evidence type="ECO:0000256" key="1">
    <source>
        <dbReference type="SAM" id="SignalP"/>
    </source>
</evidence>
<sequence length="109" mass="12468">MDGMFPTSFVCFCFVLLETELRFSALVKVIKDPNWMVGRNICRYSLAYKEKKKRGLGLGGTASSSWSKVANPLTDFEIWLPSPSVRRNHWGRESSLCPKKRQGQLRIVL</sequence>